<dbReference type="SUPFAM" id="SSF53850">
    <property type="entry name" value="Periplasmic binding protein-like II"/>
    <property type="match status" value="1"/>
</dbReference>
<evidence type="ECO:0000313" key="8">
    <source>
        <dbReference type="Proteomes" id="UP000273977"/>
    </source>
</evidence>
<reference evidence="7 8" key="1">
    <citation type="submission" date="2018-11" db="EMBL/GenBank/DDBJ databases">
        <title>Aerococcus sp. SJQ22, whole genome shotgun sequence.</title>
        <authorList>
            <person name="Sun L."/>
            <person name="Gao X."/>
            <person name="Chen W."/>
            <person name="Huang K."/>
        </authorList>
    </citation>
    <scope>NUCLEOTIDE SEQUENCE [LARGE SCALE GENOMIC DNA]</scope>
    <source>
        <strain evidence="7 8">SJQ22</strain>
    </source>
</reference>
<evidence type="ECO:0000259" key="6">
    <source>
        <dbReference type="Pfam" id="PF00496"/>
    </source>
</evidence>
<keyword evidence="8" id="KW-1185">Reference proteome</keyword>
<dbReference type="GO" id="GO:0042597">
    <property type="term" value="C:periplasmic space"/>
    <property type="evidence" value="ECO:0007669"/>
    <property type="project" value="UniProtKB-ARBA"/>
</dbReference>
<evidence type="ECO:0000256" key="5">
    <source>
        <dbReference type="ARBA" id="ARBA00022856"/>
    </source>
</evidence>
<dbReference type="GO" id="GO:0043190">
    <property type="term" value="C:ATP-binding cassette (ABC) transporter complex"/>
    <property type="evidence" value="ECO:0007669"/>
    <property type="project" value="InterPro"/>
</dbReference>
<dbReference type="Proteomes" id="UP000273977">
    <property type="component" value="Unassembled WGS sequence"/>
</dbReference>
<dbReference type="InterPro" id="IPR030678">
    <property type="entry name" value="Peptide/Ni-bd"/>
</dbReference>
<dbReference type="FunFam" id="3.90.76.10:FF:000001">
    <property type="entry name" value="Oligopeptide ABC transporter substrate-binding protein"/>
    <property type="match status" value="1"/>
</dbReference>
<proteinExistence type="inferred from homology"/>
<dbReference type="GO" id="GO:1904680">
    <property type="term" value="F:peptide transmembrane transporter activity"/>
    <property type="evidence" value="ECO:0007669"/>
    <property type="project" value="TreeGrafter"/>
</dbReference>
<dbReference type="InterPro" id="IPR039424">
    <property type="entry name" value="SBP_5"/>
</dbReference>
<name>A0A3N4GHU6_9LACT</name>
<gene>
    <name evidence="7" type="ORF">EF384_02110</name>
</gene>
<organism evidence="7 8">
    <name type="scientific">Aerococcus agrisoli</name>
    <dbReference type="NCBI Taxonomy" id="2487350"/>
    <lineage>
        <taxon>Bacteria</taxon>
        <taxon>Bacillati</taxon>
        <taxon>Bacillota</taxon>
        <taxon>Bacilli</taxon>
        <taxon>Lactobacillales</taxon>
        <taxon>Aerococcaceae</taxon>
        <taxon>Aerococcus</taxon>
    </lineage>
</organism>
<keyword evidence="3" id="KW-0813">Transport</keyword>
<sequence length="578" mass="64471">MYFCYNKSHNTGRKLLGFRVKRYNDMKRKNFQGGNQVMKKFGLGLGISLASAVVLAACASDQSAEEKIINVQSTDEIQSVDTAFSASNIATITANMNFYNGLYTYDMDNQLVAADAEALPEVSEDGKVYTIKIKADAKWSNGDPVTANDYVYAWRRMVDPELAAPYAYMFDGIIENATAILAGEKALEELGVRAIDDQTLEVTLANPTSYFADLLTVPAYYPQNQAVVEAAGDQYGATSEDAVYNGPFELTNWDAASGNTWTFTKNEDYWDAENVAVDTVNFQYLPETATALNLYDSDELGVIELTGSFAVQNKENPDYQTYPIPRTNYIEINHESEGLDNVNIRKAMYQAIDRESFVDNILQNGSIATNGFVSREVAWNPETKADFRDDAQIALDYDLEAAQAAWETGLAEAGLDTLSLNMVAADDEESQIFAEYVQSQLTENLPGLEVTINTMPSSARFAALKEGNYDLGITFWQADFGDPINYLERFDSEITRGNYQFEDIDTLVALSREQANDPQARWATLIEIERLGLDEYAVQIPVYQSYQAILQKPEITDINRPGQSYVNYRWAKVSNSAE</sequence>
<comment type="caution">
    <text evidence="7">The sequence shown here is derived from an EMBL/GenBank/DDBJ whole genome shotgun (WGS) entry which is preliminary data.</text>
</comment>
<comment type="similarity">
    <text evidence="2">Belongs to the bacterial solute-binding protein 5 family.</text>
</comment>
<dbReference type="PANTHER" id="PTHR30290">
    <property type="entry name" value="PERIPLASMIC BINDING COMPONENT OF ABC TRANSPORTER"/>
    <property type="match status" value="1"/>
</dbReference>
<dbReference type="GO" id="GO:0030313">
    <property type="term" value="C:cell envelope"/>
    <property type="evidence" value="ECO:0007669"/>
    <property type="project" value="UniProtKB-SubCell"/>
</dbReference>
<dbReference type="PANTHER" id="PTHR30290:SF10">
    <property type="entry name" value="PERIPLASMIC OLIGOPEPTIDE-BINDING PROTEIN-RELATED"/>
    <property type="match status" value="1"/>
</dbReference>
<evidence type="ECO:0000256" key="1">
    <source>
        <dbReference type="ARBA" id="ARBA00004196"/>
    </source>
</evidence>
<dbReference type="InterPro" id="IPR000914">
    <property type="entry name" value="SBP_5_dom"/>
</dbReference>
<dbReference type="Gene3D" id="3.90.76.10">
    <property type="entry name" value="Dipeptide-binding Protein, Domain 1"/>
    <property type="match status" value="1"/>
</dbReference>
<protein>
    <submittedName>
        <fullName evidence="7">Peptide ABC transporter substrate-binding protein</fullName>
    </submittedName>
</protein>
<keyword evidence="4" id="KW-0732">Signal</keyword>
<keyword evidence="5" id="KW-0571">Peptide transport</keyword>
<dbReference type="EMBL" id="RKMG01000004">
    <property type="protein sequence ID" value="RPA62433.1"/>
    <property type="molecule type" value="Genomic_DNA"/>
</dbReference>
<evidence type="ECO:0000256" key="3">
    <source>
        <dbReference type="ARBA" id="ARBA00022448"/>
    </source>
</evidence>
<dbReference type="GO" id="GO:0015833">
    <property type="term" value="P:peptide transport"/>
    <property type="evidence" value="ECO:0007669"/>
    <property type="project" value="UniProtKB-KW"/>
</dbReference>
<dbReference type="Pfam" id="PF00496">
    <property type="entry name" value="SBP_bac_5"/>
    <property type="match status" value="1"/>
</dbReference>
<accession>A0A3N4GHU6</accession>
<feature type="domain" description="Solute-binding protein family 5" evidence="6">
    <location>
        <begin position="114"/>
        <end position="492"/>
    </location>
</feature>
<dbReference type="Gene3D" id="3.40.190.10">
    <property type="entry name" value="Periplasmic binding protein-like II"/>
    <property type="match status" value="1"/>
</dbReference>
<dbReference type="AlphaFoldDB" id="A0A3N4GHU6"/>
<evidence type="ECO:0000256" key="4">
    <source>
        <dbReference type="ARBA" id="ARBA00022729"/>
    </source>
</evidence>
<dbReference type="CDD" id="cd08504">
    <property type="entry name" value="PBP2_OppA"/>
    <property type="match status" value="1"/>
</dbReference>
<keyword evidence="5" id="KW-0653">Protein transport</keyword>
<evidence type="ECO:0000256" key="2">
    <source>
        <dbReference type="ARBA" id="ARBA00005695"/>
    </source>
</evidence>
<evidence type="ECO:0000313" key="7">
    <source>
        <dbReference type="EMBL" id="RPA62433.1"/>
    </source>
</evidence>
<dbReference type="Gene3D" id="3.10.105.10">
    <property type="entry name" value="Dipeptide-binding Protein, Domain 3"/>
    <property type="match status" value="1"/>
</dbReference>
<comment type="subcellular location">
    <subcellularLocation>
        <location evidence="1">Cell envelope</location>
    </subcellularLocation>
</comment>
<dbReference type="PIRSF" id="PIRSF002741">
    <property type="entry name" value="MppA"/>
    <property type="match status" value="1"/>
</dbReference>